<dbReference type="EMBL" id="JAUSVR010000007">
    <property type="protein sequence ID" value="MDQ0511603.1"/>
    <property type="molecule type" value="Genomic_DNA"/>
</dbReference>
<evidence type="ECO:0000256" key="1">
    <source>
        <dbReference type="ARBA" id="ARBA00004429"/>
    </source>
</evidence>
<dbReference type="PRINTS" id="PR00702">
    <property type="entry name" value="ACRIFLAVINRP"/>
</dbReference>
<gene>
    <name evidence="11" type="ORF">QOZ99_002502</name>
</gene>
<dbReference type="Gene3D" id="3.30.70.1440">
    <property type="entry name" value="Multidrug efflux transporter AcrB pore domain"/>
    <property type="match status" value="1"/>
</dbReference>
<dbReference type="Proteomes" id="UP001235094">
    <property type="component" value="Unassembled WGS sequence"/>
</dbReference>
<feature type="transmembrane region" description="Helical" evidence="9">
    <location>
        <begin position="369"/>
        <end position="389"/>
    </location>
</feature>
<evidence type="ECO:0000256" key="3">
    <source>
        <dbReference type="ARBA" id="ARBA00022448"/>
    </source>
</evidence>
<evidence type="ECO:0000259" key="10">
    <source>
        <dbReference type="PROSITE" id="PS50156"/>
    </source>
</evidence>
<feature type="transmembrane region" description="Helical" evidence="9">
    <location>
        <begin position="395"/>
        <end position="419"/>
    </location>
</feature>
<feature type="transmembrane region" description="Helical" evidence="9">
    <location>
        <begin position="472"/>
        <end position="499"/>
    </location>
</feature>
<evidence type="ECO:0000256" key="2">
    <source>
        <dbReference type="ARBA" id="ARBA00010942"/>
    </source>
</evidence>
<keyword evidence="4" id="KW-1003">Cell membrane</keyword>
<feature type="transmembrane region" description="Helical" evidence="9">
    <location>
        <begin position="977"/>
        <end position="998"/>
    </location>
</feature>
<keyword evidence="8 9" id="KW-0472">Membrane</keyword>
<keyword evidence="5 9" id="KW-0997">Cell inner membrane</keyword>
<keyword evidence="3 9" id="KW-0813">Transport</keyword>
<evidence type="ECO:0000256" key="6">
    <source>
        <dbReference type="ARBA" id="ARBA00022692"/>
    </source>
</evidence>
<dbReference type="Gene3D" id="3.30.70.1430">
    <property type="entry name" value="Multidrug efflux transporter AcrB pore domain"/>
    <property type="match status" value="2"/>
</dbReference>
<comment type="subcellular location">
    <subcellularLocation>
        <location evidence="1 9">Cell inner membrane</location>
        <topology evidence="1 9">Multi-pass membrane protein</topology>
    </subcellularLocation>
</comment>
<dbReference type="SUPFAM" id="SSF82714">
    <property type="entry name" value="Multidrug efflux transporter AcrB TolC docking domain, DN and DC subdomains"/>
    <property type="match status" value="2"/>
</dbReference>
<keyword evidence="12" id="KW-1185">Reference proteome</keyword>
<name>A0ABU0LSN6_9HYPH</name>
<feature type="transmembrane region" description="Helical" evidence="9">
    <location>
        <begin position="342"/>
        <end position="362"/>
    </location>
</feature>
<evidence type="ECO:0000256" key="9">
    <source>
        <dbReference type="RuleBase" id="RU364070"/>
    </source>
</evidence>
<dbReference type="SUPFAM" id="SSF82693">
    <property type="entry name" value="Multidrug efflux transporter AcrB pore domain, PN1, PN2, PC1 and PC2 subdomains"/>
    <property type="match status" value="4"/>
</dbReference>
<dbReference type="NCBIfam" id="NF000282">
    <property type="entry name" value="RND_permease_1"/>
    <property type="match status" value="1"/>
</dbReference>
<evidence type="ECO:0000256" key="4">
    <source>
        <dbReference type="ARBA" id="ARBA00022475"/>
    </source>
</evidence>
<evidence type="ECO:0000256" key="8">
    <source>
        <dbReference type="ARBA" id="ARBA00023136"/>
    </source>
</evidence>
<evidence type="ECO:0000313" key="11">
    <source>
        <dbReference type="EMBL" id="MDQ0511603.1"/>
    </source>
</evidence>
<organism evidence="11 12">
    <name type="scientific">Ancylobacter amanitiformis</name>
    <dbReference type="NCBI Taxonomy" id="217069"/>
    <lineage>
        <taxon>Bacteria</taxon>
        <taxon>Pseudomonadati</taxon>
        <taxon>Pseudomonadota</taxon>
        <taxon>Alphaproteobacteria</taxon>
        <taxon>Hyphomicrobiales</taxon>
        <taxon>Xanthobacteraceae</taxon>
        <taxon>Ancylobacter</taxon>
    </lineage>
</organism>
<dbReference type="InterPro" id="IPR004764">
    <property type="entry name" value="MdtF-like"/>
</dbReference>
<feature type="transmembrane region" description="Helical" evidence="9">
    <location>
        <begin position="903"/>
        <end position="927"/>
    </location>
</feature>
<dbReference type="InterPro" id="IPR001036">
    <property type="entry name" value="Acrflvin-R"/>
</dbReference>
<feature type="transmembrane region" description="Helical" evidence="9">
    <location>
        <begin position="12"/>
        <end position="32"/>
    </location>
</feature>
<dbReference type="Gene3D" id="1.20.1640.10">
    <property type="entry name" value="Multidrug efflux transporter AcrB transmembrane domain"/>
    <property type="match status" value="2"/>
</dbReference>
<comment type="caution">
    <text evidence="11">The sequence shown here is derived from an EMBL/GenBank/DDBJ whole genome shotgun (WGS) entry which is preliminary data.</text>
</comment>
<evidence type="ECO:0000256" key="5">
    <source>
        <dbReference type="ARBA" id="ARBA00022519"/>
    </source>
</evidence>
<comment type="similarity">
    <text evidence="2 9">Belongs to the resistance-nodulation-cell division (RND) (TC 2.A.6) family.</text>
</comment>
<dbReference type="Gene3D" id="3.30.70.1320">
    <property type="entry name" value="Multidrug efflux transporter AcrB pore domain like"/>
    <property type="match status" value="1"/>
</dbReference>
<comment type="caution">
    <text evidence="9">Lacks conserved residue(s) required for the propagation of feature annotation.</text>
</comment>
<proteinExistence type="inferred from homology"/>
<feature type="transmembrane region" description="Helical" evidence="9">
    <location>
        <begin position="547"/>
        <end position="564"/>
    </location>
</feature>
<feature type="domain" description="SSD" evidence="10">
    <location>
        <begin position="368"/>
        <end position="497"/>
    </location>
</feature>
<evidence type="ECO:0000256" key="7">
    <source>
        <dbReference type="ARBA" id="ARBA00022989"/>
    </source>
</evidence>
<dbReference type="Pfam" id="PF00873">
    <property type="entry name" value="ACR_tran"/>
    <property type="match status" value="1"/>
</dbReference>
<dbReference type="InterPro" id="IPR027463">
    <property type="entry name" value="AcrB_DN_DC_subdom"/>
</dbReference>
<evidence type="ECO:0000313" key="12">
    <source>
        <dbReference type="Proteomes" id="UP001235094"/>
    </source>
</evidence>
<dbReference type="PANTHER" id="PTHR32063:SF11">
    <property type="entry name" value="CATION OR DRUG EFFLUX SYSTEM PROTEIN"/>
    <property type="match status" value="1"/>
</dbReference>
<feature type="transmembrane region" description="Helical" evidence="9">
    <location>
        <begin position="875"/>
        <end position="896"/>
    </location>
</feature>
<protein>
    <recommendedName>
        <fullName evidence="9">Efflux pump membrane transporter</fullName>
    </recommendedName>
</protein>
<dbReference type="InterPro" id="IPR000731">
    <property type="entry name" value="SSD"/>
</dbReference>
<dbReference type="PANTHER" id="PTHR32063">
    <property type="match status" value="1"/>
</dbReference>
<feature type="transmembrane region" description="Helical" evidence="9">
    <location>
        <begin position="1010"/>
        <end position="1036"/>
    </location>
</feature>
<keyword evidence="7 9" id="KW-1133">Transmembrane helix</keyword>
<feature type="transmembrane region" description="Helical" evidence="9">
    <location>
        <begin position="440"/>
        <end position="460"/>
    </location>
</feature>
<keyword evidence="6 9" id="KW-0812">Transmembrane</keyword>
<accession>A0ABU0LSN6</accession>
<dbReference type="Gene3D" id="3.30.2090.10">
    <property type="entry name" value="Multidrug efflux transporter AcrB TolC docking domain, DN and DC subdomains"/>
    <property type="match status" value="2"/>
</dbReference>
<dbReference type="PROSITE" id="PS50156">
    <property type="entry name" value="SSD"/>
    <property type="match status" value="1"/>
</dbReference>
<sequence length="1060" mass="114257">MNLSKFFIDRPIFAGVLSVLIFVAGLLALRVMPISEYPDVVPPQVIVRAQYPGASPKVIAATVATPIEEQINGVEDMLYMSSQATTDGVMTLTVTFKLGTDPDKATQLVQNRVAQAEPRLPEEVRSLGLTTAKSSPNFIMVVHLVSPNDRYDITYLRNYAVLNVKDRLARIAGVGQIDIFGAGDYSMRVWLDPQKIAEHGLSAGDVVNEIRAQNVQAAAGIVGASPAAEGVELQLSVNAQGRLENEEEFGDIVVKTGTDGQVVRLRDVARIELGAADYALRSLLDNKQAVGIGVFQAPGSNALEIAENVRKTMEEVKKTMPEGVDYAIVYDTTRFVDASIEAVVHTLFEAVFLVVIVVVVFLQTWRASIIPLLAVPVSIVGTFAVMYIFGFSINALSLFGLVLAIGIVVDDAIVVVENVERNIENGLSPRDAAYRAMSEVSGPIIAIALVLIAVFVPLAFISGLSGQFYRQFALTVAISTVISAINSLTLSPALAALLLKGHHAEPDALQRVINFLFGWFFRGFNYVFARGSSGYGSGVRGALKVKSLVMIFYIVMLGATWWLFQAVPSGFVPAQDKQYLVGFAQLPDGATLDRTEEVIRKMTEITLAEPGVANAVAFPGLSIAGFSNSSNAGIVFSTLKPFEERTDPSLSAGAIAMSLNKKYGAIQDAFIAMFPPPPVQGLGVVGGFKLQIEDRAGRGYEALADVTNAFMAKAMQAPELVGQFSTFQINVPQLFANVDRTKARQLGVPIQSVFETLQVYLGSLYVNDFNKFGRTYSVRAQADAPFRSKPEDIGQLKVRSLSGEMIPLSALLKVEMTAGPERAQRYNGFLTADFNASPAPGFSSGQAQDAAKRIAAEVLPPGFDYEWTDLTYQEILAGNSAVLVFPLALLLVFLVLAAQYESLTLPIAIIMIVPMGLLAALFGVWLGHGDNNIFTQIGLVVLVGLSAKNAILIVEFARELEFQGRSPVEAAIEASRLRLRPILMTSFAFIMGVLPLVLSTGAGAEMRHAMGVAVFAGMIGVTFFGLFLTPVFYVLLRRLAGNRKLRQHGEVLAPAAHPAE</sequence>
<dbReference type="NCBIfam" id="TIGR00915">
    <property type="entry name" value="2A0602"/>
    <property type="match status" value="1"/>
</dbReference>
<dbReference type="SUPFAM" id="SSF82866">
    <property type="entry name" value="Multidrug efflux transporter AcrB transmembrane domain"/>
    <property type="match status" value="2"/>
</dbReference>
<reference evidence="11 12" key="1">
    <citation type="submission" date="2023-07" db="EMBL/GenBank/DDBJ databases">
        <title>Genomic Encyclopedia of Type Strains, Phase IV (KMG-IV): sequencing the most valuable type-strain genomes for metagenomic binning, comparative biology and taxonomic classification.</title>
        <authorList>
            <person name="Goeker M."/>
        </authorList>
    </citation>
    <scope>NUCLEOTIDE SEQUENCE [LARGE SCALE GENOMIC DNA]</scope>
    <source>
        <strain evidence="11 12">DSM 15561</strain>
    </source>
</reference>
<dbReference type="RefSeq" id="WP_306890298.1">
    <property type="nucleotide sequence ID" value="NZ_JAUSVR010000007.1"/>
</dbReference>